<dbReference type="GO" id="GO:0016020">
    <property type="term" value="C:membrane"/>
    <property type="evidence" value="ECO:0007669"/>
    <property type="project" value="UniProtKB-SubCell"/>
</dbReference>
<organism evidence="13 14">
    <name type="scientific">Aerolutibacter ruishenii</name>
    <dbReference type="NCBI Taxonomy" id="686800"/>
    <lineage>
        <taxon>Bacteria</taxon>
        <taxon>Pseudomonadati</taxon>
        <taxon>Pseudomonadota</taxon>
        <taxon>Gammaproteobacteria</taxon>
        <taxon>Lysobacterales</taxon>
        <taxon>Lysobacteraceae</taxon>
        <taxon>Aerolutibacter</taxon>
    </lineage>
</organism>
<reference evidence="13 14" key="1">
    <citation type="journal article" date="2015" name="Stand. Genomic Sci.">
        <title>Genomic Encyclopedia of Bacterial and Archaeal Type Strains, Phase III: the genomes of soil and plant-associated and newly described type strains.</title>
        <authorList>
            <person name="Whitman W.B."/>
            <person name="Woyke T."/>
            <person name="Klenk H.P."/>
            <person name="Zhou Y."/>
            <person name="Lilburn T.G."/>
            <person name="Beck B.J."/>
            <person name="De Vos P."/>
            <person name="Vandamme P."/>
            <person name="Eisen J.A."/>
            <person name="Garrity G."/>
            <person name="Hugenholtz P."/>
            <person name="Kyrpides N.C."/>
        </authorList>
    </citation>
    <scope>NUCLEOTIDE SEQUENCE [LARGE SCALE GENOMIC DNA]</scope>
    <source>
        <strain evidence="13 14">CGMCC 1.10136</strain>
    </source>
</reference>
<dbReference type="InterPro" id="IPR047347">
    <property type="entry name" value="YvaQ-like_sensor"/>
</dbReference>
<dbReference type="Pfam" id="PF08447">
    <property type="entry name" value="PAS_3"/>
    <property type="match status" value="2"/>
</dbReference>
<dbReference type="EC" id="2.7.13.3" evidence="3"/>
<accession>A0A562LN83</accession>
<dbReference type="Gene3D" id="3.30.565.10">
    <property type="entry name" value="Histidine kinase-like ATPase, C-terminal domain"/>
    <property type="match status" value="1"/>
</dbReference>
<dbReference type="InterPro" id="IPR050482">
    <property type="entry name" value="Sensor_HK_TwoCompSys"/>
</dbReference>
<keyword evidence="9" id="KW-0902">Two-component regulatory system</keyword>
<dbReference type="PANTHER" id="PTHR24421">
    <property type="entry name" value="NITRATE/NITRITE SENSOR PROTEIN NARX-RELATED"/>
    <property type="match status" value="1"/>
</dbReference>
<proteinExistence type="predicted"/>
<feature type="domain" description="PAS" evidence="10">
    <location>
        <begin position="397"/>
        <end position="468"/>
    </location>
</feature>
<dbReference type="InterPro" id="IPR035965">
    <property type="entry name" value="PAS-like_dom_sf"/>
</dbReference>
<evidence type="ECO:0000256" key="3">
    <source>
        <dbReference type="ARBA" id="ARBA00012438"/>
    </source>
</evidence>
<dbReference type="InterPro" id="IPR013655">
    <property type="entry name" value="PAS_fold_3"/>
</dbReference>
<dbReference type="CDD" id="cd06225">
    <property type="entry name" value="HAMP"/>
    <property type="match status" value="1"/>
</dbReference>
<dbReference type="SUPFAM" id="SSF55785">
    <property type="entry name" value="PYP-like sensor domain (PAS domain)"/>
    <property type="match status" value="2"/>
</dbReference>
<dbReference type="Pfam" id="PF02518">
    <property type="entry name" value="HATPase_c"/>
    <property type="match status" value="1"/>
</dbReference>
<dbReference type="OrthoDB" id="9797605at2"/>
<evidence type="ECO:0000256" key="1">
    <source>
        <dbReference type="ARBA" id="ARBA00000085"/>
    </source>
</evidence>
<dbReference type="RefSeq" id="WP_144815655.1">
    <property type="nucleotide sequence ID" value="NZ_VLKP01000009.1"/>
</dbReference>
<keyword evidence="6" id="KW-0547">Nucleotide-binding</keyword>
<dbReference type="CDD" id="cd00130">
    <property type="entry name" value="PAS"/>
    <property type="match status" value="2"/>
</dbReference>
<protein>
    <recommendedName>
        <fullName evidence="3">histidine kinase</fullName>
        <ecNumber evidence="3">2.7.13.3</ecNumber>
    </recommendedName>
</protein>
<dbReference type="InterPro" id="IPR036890">
    <property type="entry name" value="HATPase_C_sf"/>
</dbReference>
<dbReference type="InterPro" id="IPR001610">
    <property type="entry name" value="PAC"/>
</dbReference>
<evidence type="ECO:0000256" key="2">
    <source>
        <dbReference type="ARBA" id="ARBA00004370"/>
    </source>
</evidence>
<gene>
    <name evidence="13" type="ORF">IP93_02210</name>
</gene>
<evidence type="ECO:0000256" key="8">
    <source>
        <dbReference type="ARBA" id="ARBA00022840"/>
    </source>
</evidence>
<dbReference type="GO" id="GO:0046983">
    <property type="term" value="F:protein dimerization activity"/>
    <property type="evidence" value="ECO:0007669"/>
    <property type="project" value="InterPro"/>
</dbReference>
<comment type="subcellular location">
    <subcellularLocation>
        <location evidence="2">Membrane</location>
    </subcellularLocation>
</comment>
<dbReference type="SMART" id="SM00091">
    <property type="entry name" value="PAS"/>
    <property type="match status" value="2"/>
</dbReference>
<dbReference type="SMART" id="SM00086">
    <property type="entry name" value="PAC"/>
    <property type="match status" value="2"/>
</dbReference>
<dbReference type="SMART" id="SM00304">
    <property type="entry name" value="HAMP"/>
    <property type="match status" value="1"/>
</dbReference>
<dbReference type="GO" id="GO:0000155">
    <property type="term" value="F:phosphorelay sensor kinase activity"/>
    <property type="evidence" value="ECO:0007669"/>
    <property type="project" value="InterPro"/>
</dbReference>
<comment type="caution">
    <text evidence="13">The sequence shown here is derived from an EMBL/GenBank/DDBJ whole genome shotgun (WGS) entry which is preliminary data.</text>
</comment>
<keyword evidence="7" id="KW-0418">Kinase</keyword>
<evidence type="ECO:0000256" key="5">
    <source>
        <dbReference type="ARBA" id="ARBA00022679"/>
    </source>
</evidence>
<dbReference type="Pfam" id="PF00672">
    <property type="entry name" value="HAMP"/>
    <property type="match status" value="1"/>
</dbReference>
<dbReference type="PROSITE" id="PS50113">
    <property type="entry name" value="PAC"/>
    <property type="match status" value="1"/>
</dbReference>
<evidence type="ECO:0000259" key="10">
    <source>
        <dbReference type="PROSITE" id="PS50112"/>
    </source>
</evidence>
<dbReference type="Gene3D" id="3.30.450.20">
    <property type="entry name" value="PAS domain"/>
    <property type="match status" value="2"/>
</dbReference>
<dbReference type="PROSITE" id="PS50112">
    <property type="entry name" value="PAS"/>
    <property type="match status" value="2"/>
</dbReference>
<dbReference type="NCBIfam" id="TIGR00229">
    <property type="entry name" value="sensory_box"/>
    <property type="match status" value="1"/>
</dbReference>
<dbReference type="InterPro" id="IPR003660">
    <property type="entry name" value="HAMP_dom"/>
</dbReference>
<keyword evidence="4" id="KW-0597">Phosphoprotein</keyword>
<dbReference type="Proteomes" id="UP000316471">
    <property type="component" value="Unassembled WGS sequence"/>
</dbReference>
<dbReference type="SUPFAM" id="SSF158472">
    <property type="entry name" value="HAMP domain-like"/>
    <property type="match status" value="1"/>
</dbReference>
<evidence type="ECO:0000259" key="11">
    <source>
        <dbReference type="PROSITE" id="PS50113"/>
    </source>
</evidence>
<dbReference type="GO" id="GO:0005524">
    <property type="term" value="F:ATP binding"/>
    <property type="evidence" value="ECO:0007669"/>
    <property type="project" value="UniProtKB-KW"/>
</dbReference>
<dbReference type="CDD" id="cd19411">
    <property type="entry name" value="MCP2201-like_sensor"/>
    <property type="match status" value="1"/>
</dbReference>
<sequence length="741" mass="81609">MQWKKSLAGRLCLSLLLLLLSLGAVVVTAVLELGEVSNRVQNLAVDRFPKVVQANLVIDRANEIARTMGEILLANDAVTFERGRRTIMVARGKALEHLTWLWRQGGSPSELRLLDEVDRVRADYVAAQNRFFALWEGGDHEAARTYYMQEALALQDAYVAALGALTRLHGDMTTLENEKAQRHARLAMGRLAAISLIVALLTAIIGRRLVQGITRPLASAVDIANRVAAGQLEIPASPTPDDELGQLLHALRVMARTLGEERLALSRSERMYRLLAVHASDVICLHSVDCRYTYLSPACATLLGRSPQELIGKTPEALVAPEDMPLVRAEHATLRNLGAESTYKMTFRVRHRDGSHRWVETAGRKVCDPVTGETSGIVSVMRDVTARCEADERLRESRELLAQSQDQAQLGSWWYDLDSHRLTLTDTAIQIFGGLPAGPPGRRWMLSVVHPDDRARIKASWDEAVEGVAVDIEYRLLVAGVVCWVRGRKELKRADDGRPLRILGTVQDIGAMKQKEAELLASRQLLRDLAAHHEQARESQRSHLAREIHDELGQFLSALRMDAAMLRMRFGHLDPDIAQHVGHMKQTIDLTMTVVRDVVAALRPGALNEGLVPAVEWLLGDFSRRTGIIGHLDAPDSDIELDGELATAAFRILQESLTNVGRHAQATEVSIRIACMDGQLHLRIDDNGVGFDPVAVGERRTFGLLGMRERVLVFGGSVSIDSAPQSGTTLTAILPIGTAPA</sequence>
<feature type="domain" description="PAS" evidence="10">
    <location>
        <begin position="267"/>
        <end position="341"/>
    </location>
</feature>
<dbReference type="EMBL" id="VLKP01000009">
    <property type="protein sequence ID" value="TWI09053.1"/>
    <property type="molecule type" value="Genomic_DNA"/>
</dbReference>
<dbReference type="AlphaFoldDB" id="A0A562LN83"/>
<keyword evidence="14" id="KW-1185">Reference proteome</keyword>
<dbReference type="Gene3D" id="6.10.340.10">
    <property type="match status" value="1"/>
</dbReference>
<evidence type="ECO:0000256" key="6">
    <source>
        <dbReference type="ARBA" id="ARBA00022741"/>
    </source>
</evidence>
<dbReference type="InterPro" id="IPR000014">
    <property type="entry name" value="PAS"/>
</dbReference>
<evidence type="ECO:0000256" key="4">
    <source>
        <dbReference type="ARBA" id="ARBA00022553"/>
    </source>
</evidence>
<evidence type="ECO:0000313" key="13">
    <source>
        <dbReference type="EMBL" id="TWI09053.1"/>
    </source>
</evidence>
<keyword evidence="8" id="KW-0067">ATP-binding</keyword>
<dbReference type="SUPFAM" id="SSF55874">
    <property type="entry name" value="ATPase domain of HSP90 chaperone/DNA topoisomerase II/histidine kinase"/>
    <property type="match status" value="1"/>
</dbReference>
<dbReference type="InterPro" id="IPR011712">
    <property type="entry name" value="Sig_transdc_His_kin_sub3_dim/P"/>
</dbReference>
<name>A0A562LN83_9GAMM</name>
<dbReference type="Gene3D" id="1.20.5.1930">
    <property type="match status" value="1"/>
</dbReference>
<comment type="catalytic activity">
    <reaction evidence="1">
        <text>ATP + protein L-histidine = ADP + protein N-phospho-L-histidine.</text>
        <dbReference type="EC" id="2.7.13.3"/>
    </reaction>
</comment>
<dbReference type="CDD" id="cd16917">
    <property type="entry name" value="HATPase_UhpB-NarQ-NarX-like"/>
    <property type="match status" value="1"/>
</dbReference>
<keyword evidence="5" id="KW-0808">Transferase</keyword>
<dbReference type="InterPro" id="IPR003594">
    <property type="entry name" value="HATPase_dom"/>
</dbReference>
<evidence type="ECO:0000256" key="9">
    <source>
        <dbReference type="ARBA" id="ARBA00023012"/>
    </source>
</evidence>
<dbReference type="Gene3D" id="2.10.70.100">
    <property type="match status" value="1"/>
</dbReference>
<dbReference type="InterPro" id="IPR000700">
    <property type="entry name" value="PAS-assoc_C"/>
</dbReference>
<dbReference type="PROSITE" id="PS50885">
    <property type="entry name" value="HAMP"/>
    <property type="match status" value="1"/>
</dbReference>
<dbReference type="PANTHER" id="PTHR24421:SF10">
    <property type="entry name" value="NITRATE_NITRITE SENSOR PROTEIN NARQ"/>
    <property type="match status" value="1"/>
</dbReference>
<evidence type="ECO:0000256" key="7">
    <source>
        <dbReference type="ARBA" id="ARBA00022777"/>
    </source>
</evidence>
<feature type="domain" description="HAMP" evidence="12">
    <location>
        <begin position="211"/>
        <end position="263"/>
    </location>
</feature>
<dbReference type="Pfam" id="PF07730">
    <property type="entry name" value="HisKA_3"/>
    <property type="match status" value="1"/>
</dbReference>
<feature type="domain" description="PAC" evidence="11">
    <location>
        <begin position="343"/>
        <end position="396"/>
    </location>
</feature>
<evidence type="ECO:0000259" key="12">
    <source>
        <dbReference type="PROSITE" id="PS50885"/>
    </source>
</evidence>
<evidence type="ECO:0000313" key="14">
    <source>
        <dbReference type="Proteomes" id="UP000316471"/>
    </source>
</evidence>
<dbReference type="SMART" id="SM00387">
    <property type="entry name" value="HATPase_c"/>
    <property type="match status" value="1"/>
</dbReference>